<sequence length="108" mass="11840">MFINADKQGSEGKTKDQVVKHNSSQNKAISQRKSKPVSQNYSIRSLTKLMDKLSLNSADDDITTTADVFSGPKSSAKYSPMVVSVKEGECSEDISSEADDDFCREITL</sequence>
<dbReference type="Proteomes" id="UP001634394">
    <property type="component" value="Unassembled WGS sequence"/>
</dbReference>
<feature type="compositionally biased region" description="Basic and acidic residues" evidence="1">
    <location>
        <begin position="8"/>
        <end position="19"/>
    </location>
</feature>
<feature type="compositionally biased region" description="Polar residues" evidence="1">
    <location>
        <begin position="20"/>
        <end position="29"/>
    </location>
</feature>
<evidence type="ECO:0000256" key="1">
    <source>
        <dbReference type="SAM" id="MobiDB-lite"/>
    </source>
</evidence>
<feature type="region of interest" description="Disordered" evidence="1">
    <location>
        <begin position="1"/>
        <end position="40"/>
    </location>
</feature>
<protein>
    <submittedName>
        <fullName evidence="2">Uncharacterized protein</fullName>
    </submittedName>
</protein>
<keyword evidence="3" id="KW-1185">Reference proteome</keyword>
<gene>
    <name evidence="2" type="ORF">ACJMK2_042996</name>
</gene>
<name>A0ABD3VVL2_SINWO</name>
<dbReference type="AlphaFoldDB" id="A0ABD3VVL2"/>
<reference evidence="2 3" key="1">
    <citation type="submission" date="2024-11" db="EMBL/GenBank/DDBJ databases">
        <title>Chromosome-level genome assembly of the freshwater bivalve Anodonta woodiana.</title>
        <authorList>
            <person name="Chen X."/>
        </authorList>
    </citation>
    <scope>NUCLEOTIDE SEQUENCE [LARGE SCALE GENOMIC DNA]</scope>
    <source>
        <strain evidence="2">MN2024</strain>
        <tissue evidence="2">Gills</tissue>
    </source>
</reference>
<evidence type="ECO:0000313" key="3">
    <source>
        <dbReference type="Proteomes" id="UP001634394"/>
    </source>
</evidence>
<evidence type="ECO:0000313" key="2">
    <source>
        <dbReference type="EMBL" id="KAL3865625.1"/>
    </source>
</evidence>
<organism evidence="2 3">
    <name type="scientific">Sinanodonta woodiana</name>
    <name type="common">Chinese pond mussel</name>
    <name type="synonym">Anodonta woodiana</name>
    <dbReference type="NCBI Taxonomy" id="1069815"/>
    <lineage>
        <taxon>Eukaryota</taxon>
        <taxon>Metazoa</taxon>
        <taxon>Spiralia</taxon>
        <taxon>Lophotrochozoa</taxon>
        <taxon>Mollusca</taxon>
        <taxon>Bivalvia</taxon>
        <taxon>Autobranchia</taxon>
        <taxon>Heteroconchia</taxon>
        <taxon>Palaeoheterodonta</taxon>
        <taxon>Unionida</taxon>
        <taxon>Unionoidea</taxon>
        <taxon>Unionidae</taxon>
        <taxon>Unioninae</taxon>
        <taxon>Sinanodonta</taxon>
    </lineage>
</organism>
<dbReference type="EMBL" id="JBJQND010000009">
    <property type="protein sequence ID" value="KAL3865625.1"/>
    <property type="molecule type" value="Genomic_DNA"/>
</dbReference>
<comment type="caution">
    <text evidence="2">The sequence shown here is derived from an EMBL/GenBank/DDBJ whole genome shotgun (WGS) entry which is preliminary data.</text>
</comment>
<proteinExistence type="predicted"/>
<accession>A0ABD3VVL2</accession>